<evidence type="ECO:0000313" key="2">
    <source>
        <dbReference type="EMBL" id="EPS43760.1"/>
    </source>
</evidence>
<dbReference type="EMBL" id="AQGS01000067">
    <property type="protein sequence ID" value="EPS43760.1"/>
    <property type="molecule type" value="Genomic_DNA"/>
</dbReference>
<comment type="caution">
    <text evidence="2">The sequence shown here is derived from an EMBL/GenBank/DDBJ whole genome shotgun (WGS) entry which is preliminary data.</text>
</comment>
<evidence type="ECO:0000256" key="1">
    <source>
        <dbReference type="SAM" id="MobiDB-lite"/>
    </source>
</evidence>
<dbReference type="AlphaFoldDB" id="S8ALE1"/>
<evidence type="ECO:0000313" key="3">
    <source>
        <dbReference type="Proteomes" id="UP000015100"/>
    </source>
</evidence>
<organism evidence="2 3">
    <name type="scientific">Dactylellina haptotyla (strain CBS 200.50)</name>
    <name type="common">Nematode-trapping fungus</name>
    <name type="synonym">Monacrosporium haptotylum</name>
    <dbReference type="NCBI Taxonomy" id="1284197"/>
    <lineage>
        <taxon>Eukaryota</taxon>
        <taxon>Fungi</taxon>
        <taxon>Dikarya</taxon>
        <taxon>Ascomycota</taxon>
        <taxon>Pezizomycotina</taxon>
        <taxon>Orbiliomycetes</taxon>
        <taxon>Orbiliales</taxon>
        <taxon>Orbiliaceae</taxon>
        <taxon>Dactylellina</taxon>
    </lineage>
</organism>
<sequence>MSGCCATVNVHQRESLVESDYNDNDNDNGERRPQLLKNEGTGQQIETIYSAIFRKRLHVSEKDEEEGGEGESWNVCSNDRGSRIAATVQAAVLVESD</sequence>
<keyword evidence="3" id="KW-1185">Reference proteome</keyword>
<reference evidence="2 3" key="1">
    <citation type="journal article" date="2013" name="PLoS Genet.">
        <title>Genomic mechanisms accounting for the adaptation to parasitism in nematode-trapping fungi.</title>
        <authorList>
            <person name="Meerupati T."/>
            <person name="Andersson K.M."/>
            <person name="Friman E."/>
            <person name="Kumar D."/>
            <person name="Tunlid A."/>
            <person name="Ahren D."/>
        </authorList>
    </citation>
    <scope>NUCLEOTIDE SEQUENCE [LARGE SCALE GENOMIC DNA]</scope>
    <source>
        <strain evidence="2 3">CBS 200.50</strain>
    </source>
</reference>
<reference evidence="3" key="2">
    <citation type="submission" date="2013-04" db="EMBL/GenBank/DDBJ databases">
        <title>Genomic mechanisms accounting for the adaptation to parasitism in nematode-trapping fungi.</title>
        <authorList>
            <person name="Ahren D.G."/>
        </authorList>
    </citation>
    <scope>NUCLEOTIDE SEQUENCE [LARGE SCALE GENOMIC DNA]</scope>
    <source>
        <strain evidence="3">CBS 200.50</strain>
    </source>
</reference>
<gene>
    <name evidence="2" type="ORF">H072_2257</name>
</gene>
<dbReference type="Proteomes" id="UP000015100">
    <property type="component" value="Unassembled WGS sequence"/>
</dbReference>
<protein>
    <submittedName>
        <fullName evidence="2">Uncharacterized protein</fullName>
    </submittedName>
</protein>
<feature type="region of interest" description="Disordered" evidence="1">
    <location>
        <begin position="16"/>
        <end position="41"/>
    </location>
</feature>
<proteinExistence type="predicted"/>
<accession>S8ALE1</accession>
<dbReference type="HOGENOM" id="CLU_2346633_0_0_1"/>
<name>S8ALE1_DACHA</name>